<dbReference type="EMBL" id="CAUYUJ010010957">
    <property type="protein sequence ID" value="CAK0830588.1"/>
    <property type="molecule type" value="Genomic_DNA"/>
</dbReference>
<dbReference type="Proteomes" id="UP001189429">
    <property type="component" value="Unassembled WGS sequence"/>
</dbReference>
<evidence type="ECO:0000313" key="3">
    <source>
        <dbReference type="Proteomes" id="UP001189429"/>
    </source>
</evidence>
<feature type="region of interest" description="Disordered" evidence="1">
    <location>
        <begin position="44"/>
        <end position="99"/>
    </location>
</feature>
<gene>
    <name evidence="2" type="ORF">PCOR1329_LOCUS29196</name>
</gene>
<keyword evidence="3" id="KW-1185">Reference proteome</keyword>
<comment type="caution">
    <text evidence="2">The sequence shown here is derived from an EMBL/GenBank/DDBJ whole genome shotgun (WGS) entry which is preliminary data.</text>
</comment>
<proteinExistence type="predicted"/>
<reference evidence="2" key="1">
    <citation type="submission" date="2023-10" db="EMBL/GenBank/DDBJ databases">
        <authorList>
            <person name="Chen Y."/>
            <person name="Shah S."/>
            <person name="Dougan E. K."/>
            <person name="Thang M."/>
            <person name="Chan C."/>
        </authorList>
    </citation>
    <scope>NUCLEOTIDE SEQUENCE [LARGE SCALE GENOMIC DNA]</scope>
</reference>
<evidence type="ECO:0000256" key="1">
    <source>
        <dbReference type="SAM" id="MobiDB-lite"/>
    </source>
</evidence>
<name>A0ABN9SEV8_9DINO</name>
<feature type="compositionally biased region" description="Basic and acidic residues" evidence="1">
    <location>
        <begin position="90"/>
        <end position="99"/>
    </location>
</feature>
<protein>
    <submittedName>
        <fullName evidence="2">Uncharacterized protein</fullName>
    </submittedName>
</protein>
<accession>A0ABN9SEV8</accession>
<evidence type="ECO:0000313" key="2">
    <source>
        <dbReference type="EMBL" id="CAK0830588.1"/>
    </source>
</evidence>
<feature type="compositionally biased region" description="Basic residues" evidence="1">
    <location>
        <begin position="80"/>
        <end position="89"/>
    </location>
</feature>
<organism evidence="2 3">
    <name type="scientific">Prorocentrum cordatum</name>
    <dbReference type="NCBI Taxonomy" id="2364126"/>
    <lineage>
        <taxon>Eukaryota</taxon>
        <taxon>Sar</taxon>
        <taxon>Alveolata</taxon>
        <taxon>Dinophyceae</taxon>
        <taxon>Prorocentrales</taxon>
        <taxon>Prorocentraceae</taxon>
        <taxon>Prorocentrum</taxon>
    </lineage>
</organism>
<sequence>MSGGGGVHLCAWRKGVWMEMPLKTSLLHGEPCASRVFARTRHWPLAARRYRRATQASRGTGGDASGSASGEEEEEEEQKKRRRRRRRRGTRGERGAAGR</sequence>